<gene>
    <name evidence="5" type="ORF">ACI2L5_32525</name>
</gene>
<name>A0ABW8LX81_9ACTN</name>
<reference evidence="5 6" key="1">
    <citation type="submission" date="2024-11" db="EMBL/GenBank/DDBJ databases">
        <title>The Natural Products Discovery Center: Release of the First 8490 Sequenced Strains for Exploring Actinobacteria Biosynthetic Diversity.</title>
        <authorList>
            <person name="Kalkreuter E."/>
            <person name="Kautsar S.A."/>
            <person name="Yang D."/>
            <person name="Bader C.D."/>
            <person name="Teijaro C.N."/>
            <person name="Fluegel L."/>
            <person name="Davis C.M."/>
            <person name="Simpson J.R."/>
            <person name="Lauterbach L."/>
            <person name="Steele A.D."/>
            <person name="Gui C."/>
            <person name="Meng S."/>
            <person name="Li G."/>
            <person name="Viehrig K."/>
            <person name="Ye F."/>
            <person name="Su P."/>
            <person name="Kiefer A.F."/>
            <person name="Nichols A."/>
            <person name="Cepeda A.J."/>
            <person name="Yan W."/>
            <person name="Fan B."/>
            <person name="Jiang Y."/>
            <person name="Adhikari A."/>
            <person name="Zheng C.-J."/>
            <person name="Schuster L."/>
            <person name="Cowan T.M."/>
            <person name="Smanski M.J."/>
            <person name="Chevrette M.G."/>
            <person name="De Carvalho L.P.S."/>
            <person name="Shen B."/>
        </authorList>
    </citation>
    <scope>NUCLEOTIDE SEQUENCE [LARGE SCALE GENOMIC DNA]</scope>
    <source>
        <strain evidence="5 6">NPDC020863</strain>
    </source>
</reference>
<proteinExistence type="predicted"/>
<evidence type="ECO:0000313" key="6">
    <source>
        <dbReference type="Proteomes" id="UP001620295"/>
    </source>
</evidence>
<dbReference type="InterPro" id="IPR009057">
    <property type="entry name" value="Homeodomain-like_sf"/>
</dbReference>
<protein>
    <submittedName>
        <fullName evidence="5">Helix-turn-helix domain-containing protein</fullName>
    </submittedName>
</protein>
<dbReference type="Pfam" id="PF12833">
    <property type="entry name" value="HTH_18"/>
    <property type="match status" value="1"/>
</dbReference>
<dbReference type="InterPro" id="IPR018060">
    <property type="entry name" value="HTH_AraC"/>
</dbReference>
<dbReference type="Proteomes" id="UP001620295">
    <property type="component" value="Unassembled WGS sequence"/>
</dbReference>
<dbReference type="SUPFAM" id="SSF46689">
    <property type="entry name" value="Homeodomain-like"/>
    <property type="match status" value="1"/>
</dbReference>
<evidence type="ECO:0000256" key="2">
    <source>
        <dbReference type="ARBA" id="ARBA00023125"/>
    </source>
</evidence>
<keyword evidence="1" id="KW-0805">Transcription regulation</keyword>
<dbReference type="SMART" id="SM00342">
    <property type="entry name" value="HTH_ARAC"/>
    <property type="match status" value="1"/>
</dbReference>
<evidence type="ECO:0000256" key="1">
    <source>
        <dbReference type="ARBA" id="ARBA00023015"/>
    </source>
</evidence>
<dbReference type="RefSeq" id="WP_404747727.1">
    <property type="nucleotide sequence ID" value="NZ_JBJDQH010000011.1"/>
</dbReference>
<feature type="domain" description="HTH araC/xylS-type" evidence="4">
    <location>
        <begin position="90"/>
        <end position="191"/>
    </location>
</feature>
<dbReference type="PANTHER" id="PTHR43280:SF31">
    <property type="entry name" value="TRANSCRIPTIONAL REGULATORY PROTEIN"/>
    <property type="match status" value="1"/>
</dbReference>
<evidence type="ECO:0000256" key="3">
    <source>
        <dbReference type="ARBA" id="ARBA00023163"/>
    </source>
</evidence>
<accession>A0ABW8LX81</accession>
<dbReference type="PROSITE" id="PS01124">
    <property type="entry name" value="HTH_ARAC_FAMILY_2"/>
    <property type="match status" value="1"/>
</dbReference>
<keyword evidence="6" id="KW-1185">Reference proteome</keyword>
<dbReference type="EMBL" id="JBJDQH010000011">
    <property type="protein sequence ID" value="MFK4269625.1"/>
    <property type="molecule type" value="Genomic_DNA"/>
</dbReference>
<keyword evidence="2" id="KW-0238">DNA-binding</keyword>
<sequence length="196" mass="22107">MVVNLPRGAVPIPDHALRSLTTQPVPPRPGPGMILARFLEGLADHWESLESTPIERLGSAVVDLSVAFLMSLAEAHGLLSPHPRRPELLQEIKAFITQNLGEPHLSPQQIAAEHHISVRYLHLLFHHDKRTVRGFLQEQRLEHCRADLTDPFHLGRTVGVIRARWGFRDDAVFGRAFKKAYGISPGEFRKRHFQAP</sequence>
<comment type="caution">
    <text evidence="5">The sequence shown here is derived from an EMBL/GenBank/DDBJ whole genome shotgun (WGS) entry which is preliminary data.</text>
</comment>
<keyword evidence="3" id="KW-0804">Transcription</keyword>
<evidence type="ECO:0000259" key="4">
    <source>
        <dbReference type="PROSITE" id="PS01124"/>
    </source>
</evidence>
<dbReference type="PANTHER" id="PTHR43280">
    <property type="entry name" value="ARAC-FAMILY TRANSCRIPTIONAL REGULATOR"/>
    <property type="match status" value="1"/>
</dbReference>
<organism evidence="5 6">
    <name type="scientific">Streptomyces milbemycinicus</name>
    <dbReference type="NCBI Taxonomy" id="476552"/>
    <lineage>
        <taxon>Bacteria</taxon>
        <taxon>Bacillati</taxon>
        <taxon>Actinomycetota</taxon>
        <taxon>Actinomycetes</taxon>
        <taxon>Kitasatosporales</taxon>
        <taxon>Streptomycetaceae</taxon>
        <taxon>Streptomyces</taxon>
    </lineage>
</organism>
<evidence type="ECO:0000313" key="5">
    <source>
        <dbReference type="EMBL" id="MFK4269625.1"/>
    </source>
</evidence>
<dbReference type="Gene3D" id="1.10.10.60">
    <property type="entry name" value="Homeodomain-like"/>
    <property type="match status" value="1"/>
</dbReference>